<dbReference type="SUPFAM" id="SSF55120">
    <property type="entry name" value="Pseudouridine synthase"/>
    <property type="match status" value="1"/>
</dbReference>
<gene>
    <name evidence="5" type="ORF">JMUB5056_1665</name>
</gene>
<dbReference type="GO" id="GO:0120159">
    <property type="term" value="F:rRNA pseudouridine synthase activity"/>
    <property type="evidence" value="ECO:0007669"/>
    <property type="project" value="UniProtKB-ARBA"/>
</dbReference>
<dbReference type="RefSeq" id="WP_172618800.1">
    <property type="nucleotide sequence ID" value="NZ_AP019846.1"/>
</dbReference>
<dbReference type="CDD" id="cd02869">
    <property type="entry name" value="PseudoU_synth_RluA_like"/>
    <property type="match status" value="1"/>
</dbReference>
<dbReference type="GO" id="GO:0000455">
    <property type="term" value="P:enzyme-directed rRNA pseudouridine synthesis"/>
    <property type="evidence" value="ECO:0007669"/>
    <property type="project" value="UniProtKB-ARBA"/>
</dbReference>
<dbReference type="AlphaFoldDB" id="A0A510LAI0"/>
<keyword evidence="3" id="KW-0694">RNA-binding</keyword>
<dbReference type="Proteomes" id="UP000321561">
    <property type="component" value="Chromosome"/>
</dbReference>
<dbReference type="InterPro" id="IPR036986">
    <property type="entry name" value="S4_RNA-bd_sf"/>
</dbReference>
<dbReference type="InterPro" id="IPR006145">
    <property type="entry name" value="PsdUridine_synth_RsuA/RluA"/>
</dbReference>
<dbReference type="PANTHER" id="PTHR21600">
    <property type="entry name" value="MITOCHONDRIAL RNA PSEUDOURIDINE SYNTHASE"/>
    <property type="match status" value="1"/>
</dbReference>
<dbReference type="InterPro" id="IPR050188">
    <property type="entry name" value="RluA_PseudoU_synthase"/>
</dbReference>
<dbReference type="PANTHER" id="PTHR21600:SF83">
    <property type="entry name" value="PSEUDOURIDYLATE SYNTHASE RPUSD4, MITOCHONDRIAL"/>
    <property type="match status" value="1"/>
</dbReference>
<accession>A0A510LAI0</accession>
<evidence type="ECO:0000313" key="5">
    <source>
        <dbReference type="EMBL" id="BBM60071.1"/>
    </source>
</evidence>
<dbReference type="GO" id="GO:0003723">
    <property type="term" value="F:RNA binding"/>
    <property type="evidence" value="ECO:0007669"/>
    <property type="project" value="UniProtKB-KW"/>
</dbReference>
<dbReference type="Gene3D" id="3.30.2350.10">
    <property type="entry name" value="Pseudouridine synthase"/>
    <property type="match status" value="1"/>
</dbReference>
<evidence type="ECO:0000256" key="3">
    <source>
        <dbReference type="PROSITE-ProRule" id="PRU00182"/>
    </source>
</evidence>
<dbReference type="SMART" id="SM00363">
    <property type="entry name" value="S4"/>
    <property type="match status" value="1"/>
</dbReference>
<evidence type="ECO:0000313" key="6">
    <source>
        <dbReference type="Proteomes" id="UP000321561"/>
    </source>
</evidence>
<keyword evidence="2" id="KW-0413">Isomerase</keyword>
<proteinExistence type="inferred from homology"/>
<evidence type="ECO:0000256" key="1">
    <source>
        <dbReference type="ARBA" id="ARBA00010876"/>
    </source>
</evidence>
<dbReference type="CDD" id="cd00165">
    <property type="entry name" value="S4"/>
    <property type="match status" value="1"/>
</dbReference>
<feature type="domain" description="RNA-binding S4" evidence="4">
    <location>
        <begin position="15"/>
        <end position="87"/>
    </location>
</feature>
<sequence length="324" mass="37757">MEKKDVVVNSEMEGMRLDRYLRKNFKDEPLSRIFGAVRSGDVKINGKKSKENYRLLLNDKITIRNLSAGNTEKIAGIENSGKVRNLKISENELQKYKNMIIFENDDFFIVNKKENIPMHKGTGHNYGLAEVFKAIYKSENINFANRLDFETSGLVIGCKTLKFLRYISQKIRDNKIHKKYFAIVHNRKITEHPKFKEKNLNLKDFKIENYLTTMENKVIVSEKPISGESKKSITYFKQINLDKLKNSKKILKLLEKNNKNILLLDIELITGRKHQIRAQLAHEGLFIVGDKKYGIKDGSSRFFLCCYSLSFDNYNFSIIDKAFF</sequence>
<dbReference type="InterPro" id="IPR002942">
    <property type="entry name" value="S4_RNA-bd"/>
</dbReference>
<dbReference type="SUPFAM" id="SSF55174">
    <property type="entry name" value="Alpha-L RNA-binding motif"/>
    <property type="match status" value="1"/>
</dbReference>
<dbReference type="PROSITE" id="PS01129">
    <property type="entry name" value="PSI_RLU"/>
    <property type="match status" value="1"/>
</dbReference>
<evidence type="ECO:0000256" key="2">
    <source>
        <dbReference type="ARBA" id="ARBA00023235"/>
    </source>
</evidence>
<dbReference type="EMBL" id="AP019846">
    <property type="protein sequence ID" value="BBM60071.1"/>
    <property type="molecule type" value="Genomic_DNA"/>
</dbReference>
<comment type="similarity">
    <text evidence="1">Belongs to the pseudouridine synthase RluA family.</text>
</comment>
<name>A0A510LAI0_9FUSO</name>
<dbReference type="InterPro" id="IPR006224">
    <property type="entry name" value="PsdUridine_synth_RluA-like_CS"/>
</dbReference>
<reference evidence="5 6" key="1">
    <citation type="submission" date="2019-07" db="EMBL/GenBank/DDBJ databases">
        <title>Complete Genome Sequence of Leptotrichia hongkongensis Strain JMUB5056.</title>
        <authorList>
            <person name="Watanabe S."/>
            <person name="Cui L."/>
        </authorList>
    </citation>
    <scope>NUCLEOTIDE SEQUENCE [LARGE SCALE GENOMIC DNA]</scope>
    <source>
        <strain evidence="5 6">JMUB5056</strain>
    </source>
</reference>
<dbReference type="Pfam" id="PF00849">
    <property type="entry name" value="PseudoU_synth_2"/>
    <property type="match status" value="1"/>
</dbReference>
<evidence type="ECO:0000259" key="4">
    <source>
        <dbReference type="SMART" id="SM00363"/>
    </source>
</evidence>
<organism evidence="5 6">
    <name type="scientific">Leptotrichia hongkongensis</name>
    <dbReference type="NCBI Taxonomy" id="554406"/>
    <lineage>
        <taxon>Bacteria</taxon>
        <taxon>Fusobacteriati</taxon>
        <taxon>Fusobacteriota</taxon>
        <taxon>Fusobacteriia</taxon>
        <taxon>Fusobacteriales</taxon>
        <taxon>Leptotrichiaceae</taxon>
        <taxon>Leptotrichia</taxon>
    </lineage>
</organism>
<dbReference type="PROSITE" id="PS50889">
    <property type="entry name" value="S4"/>
    <property type="match status" value="1"/>
</dbReference>
<protein>
    <submittedName>
        <fullName evidence="5">Pseudouridine synthase</fullName>
    </submittedName>
</protein>
<dbReference type="Gene3D" id="3.10.290.10">
    <property type="entry name" value="RNA-binding S4 domain"/>
    <property type="match status" value="1"/>
</dbReference>
<dbReference type="KEGG" id="lhg:JMUB5056_1665"/>
<dbReference type="InterPro" id="IPR020103">
    <property type="entry name" value="PsdUridine_synth_cat_dom_sf"/>
</dbReference>